<name>A0ABY8R4Z9_PARBF</name>
<keyword evidence="1" id="KW-0812">Transmembrane</keyword>
<evidence type="ECO:0000256" key="1">
    <source>
        <dbReference type="SAM" id="Phobius"/>
    </source>
</evidence>
<gene>
    <name evidence="2" type="ORF">QJS64_05050</name>
</gene>
<evidence type="ECO:0008006" key="4">
    <source>
        <dbReference type="Google" id="ProtNLM"/>
    </source>
</evidence>
<reference evidence="2 3" key="1">
    <citation type="submission" date="2023-04" db="EMBL/GenBank/DDBJ databases">
        <title>Bacteria Genome Submission.</title>
        <authorList>
            <person name="Isaac P."/>
        </authorList>
    </citation>
    <scope>NUCLEOTIDE SEQUENCE [LARGE SCALE GENOMIC DNA]</scope>
    <source>
        <strain evidence="2 3">SampleS7P1</strain>
    </source>
</reference>
<keyword evidence="1" id="KW-0472">Membrane</keyword>
<evidence type="ECO:0000313" key="2">
    <source>
        <dbReference type="EMBL" id="WGX76525.1"/>
    </source>
</evidence>
<dbReference type="EMBL" id="CP124685">
    <property type="protein sequence ID" value="WGX76525.1"/>
    <property type="molecule type" value="Genomic_DNA"/>
</dbReference>
<organism evidence="2 3">
    <name type="scientific">Paraclostridium bifermentans</name>
    <name type="common">Clostridium bifermentans</name>
    <dbReference type="NCBI Taxonomy" id="1490"/>
    <lineage>
        <taxon>Bacteria</taxon>
        <taxon>Bacillati</taxon>
        <taxon>Bacillota</taxon>
        <taxon>Clostridia</taxon>
        <taxon>Peptostreptococcales</taxon>
        <taxon>Peptostreptococcaceae</taxon>
        <taxon>Paraclostridium</taxon>
    </lineage>
</organism>
<keyword evidence="1" id="KW-1133">Transmembrane helix</keyword>
<evidence type="ECO:0000313" key="3">
    <source>
        <dbReference type="Proteomes" id="UP001239169"/>
    </source>
</evidence>
<feature type="transmembrane region" description="Helical" evidence="1">
    <location>
        <begin position="87"/>
        <end position="104"/>
    </location>
</feature>
<proteinExistence type="predicted"/>
<protein>
    <recommendedName>
        <fullName evidence="4">DUF1700 domain-containing protein</fullName>
    </recommendedName>
</protein>
<accession>A0ABY8R4Z9</accession>
<keyword evidence="3" id="KW-1185">Reference proteome</keyword>
<sequence length="137" mass="16146">MSNTIKVKDILNESYKDFTENSYIYNEIYKFYKEKELSIEDIELLIMDMELKAAKQTNLIDSLNKIYIALSVPTFTYFTVKISNIDTIKLIALIVVLILVYFCFMKPASKQIQINHQEKFIYLLTIKALNDIRIEIQ</sequence>
<dbReference type="Proteomes" id="UP001239169">
    <property type="component" value="Chromosome"/>
</dbReference>